<gene>
    <name evidence="2" type="ORF">DdX_01469</name>
</gene>
<keyword evidence="3" id="KW-1185">Reference proteome</keyword>
<dbReference type="Proteomes" id="UP001201812">
    <property type="component" value="Unassembled WGS sequence"/>
</dbReference>
<organism evidence="2 3">
    <name type="scientific">Ditylenchus destructor</name>
    <dbReference type="NCBI Taxonomy" id="166010"/>
    <lineage>
        <taxon>Eukaryota</taxon>
        <taxon>Metazoa</taxon>
        <taxon>Ecdysozoa</taxon>
        <taxon>Nematoda</taxon>
        <taxon>Chromadorea</taxon>
        <taxon>Rhabditida</taxon>
        <taxon>Tylenchina</taxon>
        <taxon>Tylenchomorpha</taxon>
        <taxon>Sphaerularioidea</taxon>
        <taxon>Anguinidae</taxon>
        <taxon>Anguininae</taxon>
        <taxon>Ditylenchus</taxon>
    </lineage>
</organism>
<dbReference type="EMBL" id="JAKKPZ010000001">
    <property type="protein sequence ID" value="KAI1729240.1"/>
    <property type="molecule type" value="Genomic_DNA"/>
</dbReference>
<feature type="region of interest" description="Disordered" evidence="1">
    <location>
        <begin position="89"/>
        <end position="166"/>
    </location>
</feature>
<dbReference type="InterPro" id="IPR009548">
    <property type="entry name" value="Prkrip1"/>
</dbReference>
<dbReference type="PANTHER" id="PTHR13507:SF0">
    <property type="entry name" value="PRKR-INTERACTING PROTEIN 1"/>
    <property type="match status" value="1"/>
</dbReference>
<protein>
    <submittedName>
        <fullName evidence="2">PRKR-interacting protein 1 like protein</fullName>
    </submittedName>
</protein>
<evidence type="ECO:0000256" key="1">
    <source>
        <dbReference type="SAM" id="MobiDB-lite"/>
    </source>
</evidence>
<feature type="compositionally biased region" description="Basic and acidic residues" evidence="1">
    <location>
        <begin position="89"/>
        <end position="114"/>
    </location>
</feature>
<reference evidence="2" key="1">
    <citation type="submission" date="2022-01" db="EMBL/GenBank/DDBJ databases">
        <title>Genome Sequence Resource for Two Populations of Ditylenchus destructor, the Migratory Endoparasitic Phytonematode.</title>
        <authorList>
            <person name="Zhang H."/>
            <person name="Lin R."/>
            <person name="Xie B."/>
        </authorList>
    </citation>
    <scope>NUCLEOTIDE SEQUENCE</scope>
    <source>
        <strain evidence="2">BazhouSP</strain>
    </source>
</reference>
<dbReference type="GO" id="GO:0004860">
    <property type="term" value="F:protein kinase inhibitor activity"/>
    <property type="evidence" value="ECO:0007669"/>
    <property type="project" value="TreeGrafter"/>
</dbReference>
<accession>A0AAD4NI71</accession>
<feature type="compositionally biased region" description="Basic residues" evidence="1">
    <location>
        <begin position="115"/>
        <end position="135"/>
    </location>
</feature>
<dbReference type="GO" id="GO:0005730">
    <property type="term" value="C:nucleolus"/>
    <property type="evidence" value="ECO:0007669"/>
    <property type="project" value="TreeGrafter"/>
</dbReference>
<feature type="compositionally biased region" description="Low complexity" evidence="1">
    <location>
        <begin position="139"/>
        <end position="148"/>
    </location>
</feature>
<evidence type="ECO:0000313" key="2">
    <source>
        <dbReference type="EMBL" id="KAI1729240.1"/>
    </source>
</evidence>
<dbReference type="AlphaFoldDB" id="A0AAD4NI71"/>
<proteinExistence type="predicted"/>
<comment type="caution">
    <text evidence="2">The sequence shown here is derived from an EMBL/GenBank/DDBJ whole genome shotgun (WGS) entry which is preliminary data.</text>
</comment>
<sequence>MPREDKEIEEERKAKTAYDLIRLRLNRLEKNIDKPAPIPARREEAKPKPPMEFVRNVVGSSAAAGSAEFHIFRNNRRKEMNRLEYIEKEAITKELDEKFERRNQERKMEEEARTAKKRLKRQRRKEKMKNAKKGRKNTESSSESSSAESDAHEEEANENKDTENKT</sequence>
<dbReference type="GO" id="GO:0003725">
    <property type="term" value="F:double-stranded RNA binding"/>
    <property type="evidence" value="ECO:0007669"/>
    <property type="project" value="InterPro"/>
</dbReference>
<name>A0AAD4NI71_9BILA</name>
<evidence type="ECO:0000313" key="3">
    <source>
        <dbReference type="Proteomes" id="UP001201812"/>
    </source>
</evidence>
<dbReference type="Pfam" id="PF06658">
    <property type="entry name" value="DUF1168"/>
    <property type="match status" value="1"/>
</dbReference>
<dbReference type="GO" id="GO:0019901">
    <property type="term" value="F:protein kinase binding"/>
    <property type="evidence" value="ECO:0007669"/>
    <property type="project" value="TreeGrafter"/>
</dbReference>
<feature type="compositionally biased region" description="Basic and acidic residues" evidence="1">
    <location>
        <begin position="157"/>
        <end position="166"/>
    </location>
</feature>
<dbReference type="PANTHER" id="PTHR13507">
    <property type="entry name" value="PRKR-INTERACTING PROTEIN 1"/>
    <property type="match status" value="1"/>
</dbReference>